<sequence length="46" mass="4890">MTGGIFFGLIVVPSSILGLGLLCYFITGKQEAQAEQASKKVEKQTS</sequence>
<protein>
    <submittedName>
        <fullName evidence="2">Uncharacterized protein</fullName>
    </submittedName>
</protein>
<accession>A0ABT9ZTH8</accession>
<reference evidence="2 3" key="1">
    <citation type="submission" date="2023-07" db="EMBL/GenBank/DDBJ databases">
        <title>Genomic Encyclopedia of Type Strains, Phase IV (KMG-IV): sequencing the most valuable type-strain genomes for metagenomic binning, comparative biology and taxonomic classification.</title>
        <authorList>
            <person name="Goeker M."/>
        </authorList>
    </citation>
    <scope>NUCLEOTIDE SEQUENCE [LARGE SCALE GENOMIC DNA]</scope>
    <source>
        <strain evidence="2 3">DSM 9768</strain>
    </source>
</reference>
<keyword evidence="1" id="KW-1133">Transmembrane helix</keyword>
<dbReference type="EMBL" id="JAUSUG010000006">
    <property type="protein sequence ID" value="MDQ0254542.1"/>
    <property type="molecule type" value="Genomic_DNA"/>
</dbReference>
<evidence type="ECO:0000256" key="1">
    <source>
        <dbReference type="SAM" id="Phobius"/>
    </source>
</evidence>
<evidence type="ECO:0000313" key="3">
    <source>
        <dbReference type="Proteomes" id="UP001230005"/>
    </source>
</evidence>
<keyword evidence="1" id="KW-0812">Transmembrane</keyword>
<name>A0ABT9ZTH8_9BACI</name>
<feature type="transmembrane region" description="Helical" evidence="1">
    <location>
        <begin position="6"/>
        <end position="26"/>
    </location>
</feature>
<keyword evidence="3" id="KW-1185">Reference proteome</keyword>
<organism evidence="2 3">
    <name type="scientific">Evansella vedderi</name>
    <dbReference type="NCBI Taxonomy" id="38282"/>
    <lineage>
        <taxon>Bacteria</taxon>
        <taxon>Bacillati</taxon>
        <taxon>Bacillota</taxon>
        <taxon>Bacilli</taxon>
        <taxon>Bacillales</taxon>
        <taxon>Bacillaceae</taxon>
        <taxon>Evansella</taxon>
    </lineage>
</organism>
<gene>
    <name evidence="2" type="ORF">J2S74_001921</name>
</gene>
<comment type="caution">
    <text evidence="2">The sequence shown here is derived from an EMBL/GenBank/DDBJ whole genome shotgun (WGS) entry which is preliminary data.</text>
</comment>
<dbReference type="Proteomes" id="UP001230005">
    <property type="component" value="Unassembled WGS sequence"/>
</dbReference>
<dbReference type="RefSeq" id="WP_307324630.1">
    <property type="nucleotide sequence ID" value="NZ_JAUSUG010000006.1"/>
</dbReference>
<evidence type="ECO:0000313" key="2">
    <source>
        <dbReference type="EMBL" id="MDQ0254542.1"/>
    </source>
</evidence>
<keyword evidence="1" id="KW-0472">Membrane</keyword>
<proteinExistence type="predicted"/>